<dbReference type="InterPro" id="IPR001304">
    <property type="entry name" value="C-type_lectin-like"/>
</dbReference>
<dbReference type="EMBL" id="ADMH02002072">
    <property type="protein sequence ID" value="ETN59591.1"/>
    <property type="molecule type" value="Genomic_DNA"/>
</dbReference>
<evidence type="ECO:0000313" key="4">
    <source>
        <dbReference type="EMBL" id="ETN59591.1"/>
    </source>
</evidence>
<dbReference type="STRING" id="43151.W5J6G3"/>
<dbReference type="SUPFAM" id="SSF56436">
    <property type="entry name" value="C-type lectin-like"/>
    <property type="match status" value="2"/>
</dbReference>
<dbReference type="PANTHER" id="PTHR21407:SF3">
    <property type="entry name" value="LD12305P"/>
    <property type="match status" value="1"/>
</dbReference>
<dbReference type="AlphaFoldDB" id="W5J6G3"/>
<keyword evidence="4" id="KW-0430">Lectin</keyword>
<proteinExistence type="predicted"/>
<dbReference type="EnsemblMetazoa" id="ADAC008802-RA">
    <property type="protein sequence ID" value="ADAC008802-PA"/>
    <property type="gene ID" value="ADAC008802"/>
</dbReference>
<dbReference type="HOGENOM" id="CLU_811894_0_0_1"/>
<dbReference type="PANTHER" id="PTHR21407">
    <property type="entry name" value="RE43931P-RELATED"/>
    <property type="match status" value="1"/>
</dbReference>
<organism evidence="4">
    <name type="scientific">Anopheles darlingi</name>
    <name type="common">Mosquito</name>
    <dbReference type="NCBI Taxonomy" id="43151"/>
    <lineage>
        <taxon>Eukaryota</taxon>
        <taxon>Metazoa</taxon>
        <taxon>Ecdysozoa</taxon>
        <taxon>Arthropoda</taxon>
        <taxon>Hexapoda</taxon>
        <taxon>Insecta</taxon>
        <taxon>Pterygota</taxon>
        <taxon>Neoptera</taxon>
        <taxon>Endopterygota</taxon>
        <taxon>Diptera</taxon>
        <taxon>Nematocera</taxon>
        <taxon>Culicoidea</taxon>
        <taxon>Culicidae</taxon>
        <taxon>Anophelinae</taxon>
        <taxon>Anopheles</taxon>
    </lineage>
</organism>
<dbReference type="Proteomes" id="UP000000673">
    <property type="component" value="Unassembled WGS sequence"/>
</dbReference>
<evidence type="ECO:0000313" key="5">
    <source>
        <dbReference type="EnsemblMetazoa" id="ADAC008802-PA"/>
    </source>
</evidence>
<evidence type="ECO:0000259" key="3">
    <source>
        <dbReference type="PROSITE" id="PS50041"/>
    </source>
</evidence>
<evidence type="ECO:0000256" key="1">
    <source>
        <dbReference type="ARBA" id="ARBA00023157"/>
    </source>
</evidence>
<reference evidence="4" key="3">
    <citation type="journal article" date="2013" name="Nucleic Acids Res.">
        <title>The genome of Anopheles darlingi, the main neotropical malaria vector.</title>
        <authorList>
            <person name="Marinotti O."/>
            <person name="Cerqueira G.C."/>
            <person name="de Almeida L.G."/>
            <person name="Ferro M.I."/>
            <person name="Loreto E.L."/>
            <person name="Zaha A."/>
            <person name="Teixeira S.M."/>
            <person name="Wespiser A.R."/>
            <person name="Almeida E Silva A."/>
            <person name="Schlindwein A.D."/>
            <person name="Pacheco A.C."/>
            <person name="Silva A.L."/>
            <person name="Graveley B.R."/>
            <person name="Walenz B.P."/>
            <person name="Lima Bde A."/>
            <person name="Ribeiro C.A."/>
            <person name="Nunes-Silva C.G."/>
            <person name="de Carvalho C.R."/>
            <person name="Soares C.M."/>
            <person name="de Menezes C.B."/>
            <person name="Matiolli C."/>
            <person name="Caffrey D."/>
            <person name="Araujo D.A."/>
            <person name="de Oliveira D.M."/>
            <person name="Golenbock D."/>
            <person name="Grisard E.C."/>
            <person name="Fantinatti-Garboggini F."/>
            <person name="de Carvalho F.M."/>
            <person name="Barcellos F.G."/>
            <person name="Prosdocimi F."/>
            <person name="May G."/>
            <person name="Azevedo Junior G.M."/>
            <person name="Guimaraes G.M."/>
            <person name="Goldman G.H."/>
            <person name="Padilha I.Q."/>
            <person name="Batista Jda S."/>
            <person name="Ferro J.A."/>
            <person name="Ribeiro J.M."/>
            <person name="Fietto J.L."/>
            <person name="Dabbas K.M."/>
            <person name="Cerdeira L."/>
            <person name="Agnez-Lima L.F."/>
            <person name="Brocchi M."/>
            <person name="de Carvalho M.O."/>
            <person name="Teixeira Mde M."/>
            <person name="Diniz Maia Mde M."/>
            <person name="Goldman M.H."/>
            <person name="Cruz Schneider M.P."/>
            <person name="Felipe M.S."/>
            <person name="Hungria M."/>
            <person name="Nicolas M.F."/>
            <person name="Pereira M."/>
            <person name="Montes M.A."/>
            <person name="Cantao M.E."/>
            <person name="Vincentz M."/>
            <person name="Rafael M.S."/>
            <person name="Silverman N."/>
            <person name="Stoco P.H."/>
            <person name="Souza R.C."/>
            <person name="Vicentini R."/>
            <person name="Gazzinelli R.T."/>
            <person name="Neves Rde O."/>
            <person name="Silva R."/>
            <person name="Astolfi-Filho S."/>
            <person name="Maciel T.E."/>
            <person name="Urmenyi T.P."/>
            <person name="Tadei W.P."/>
            <person name="Camargo E.P."/>
            <person name="de Vasconcelos A.T."/>
        </authorList>
    </citation>
    <scope>NUCLEOTIDE SEQUENCE</scope>
</reference>
<dbReference type="VEuPathDB" id="VectorBase:ADAR2_008880"/>
<gene>
    <name evidence="4" type="ORF">AND_008802</name>
</gene>
<dbReference type="Gene3D" id="3.10.100.10">
    <property type="entry name" value="Mannose-Binding Protein A, subunit A"/>
    <property type="match status" value="1"/>
</dbReference>
<dbReference type="PROSITE" id="PS00615">
    <property type="entry name" value="C_TYPE_LECTIN_1"/>
    <property type="match status" value="1"/>
</dbReference>
<dbReference type="InterPro" id="IPR016187">
    <property type="entry name" value="CTDL_fold"/>
</dbReference>
<accession>W5J6G3</accession>
<feature type="signal peptide" evidence="2">
    <location>
        <begin position="1"/>
        <end position="19"/>
    </location>
</feature>
<reference evidence="4 6" key="1">
    <citation type="journal article" date="2010" name="BMC Genomics">
        <title>Combination of measures distinguishes pre-miRNAs from other stem-loops in the genome of the newly sequenced Anopheles darlingi.</title>
        <authorList>
            <person name="Mendes N.D."/>
            <person name="Freitas A.T."/>
            <person name="Vasconcelos A.T."/>
            <person name="Sagot M.F."/>
        </authorList>
    </citation>
    <scope>NUCLEOTIDE SEQUENCE</scope>
</reference>
<reference evidence="4" key="2">
    <citation type="submission" date="2010-05" db="EMBL/GenBank/DDBJ databases">
        <authorList>
            <person name="Almeida L.G."/>
            <person name="Nicolas M.F."/>
            <person name="Souza R.C."/>
            <person name="Vasconcelos A.T.R."/>
        </authorList>
    </citation>
    <scope>NUCLEOTIDE SEQUENCE</scope>
</reference>
<evidence type="ECO:0000256" key="2">
    <source>
        <dbReference type="SAM" id="SignalP"/>
    </source>
</evidence>
<protein>
    <submittedName>
        <fullName evidence="4">C-type lectin, galactose-binding protein</fullName>
    </submittedName>
</protein>
<keyword evidence="2" id="KW-0732">Signal</keyword>
<dbReference type="VEuPathDB" id="VectorBase:ADAC008802"/>
<feature type="chain" id="PRO_5010154937" evidence="2">
    <location>
        <begin position="20"/>
        <end position="342"/>
    </location>
</feature>
<dbReference type="PROSITE" id="PS50041">
    <property type="entry name" value="C_TYPE_LECTIN_2"/>
    <property type="match status" value="1"/>
</dbReference>
<keyword evidence="1" id="KW-1015">Disulfide bond</keyword>
<feature type="domain" description="C-type lectin" evidence="3">
    <location>
        <begin position="251"/>
        <end position="324"/>
    </location>
</feature>
<dbReference type="CDD" id="cd00037">
    <property type="entry name" value="CLECT"/>
    <property type="match status" value="1"/>
</dbReference>
<dbReference type="InterPro" id="IPR018378">
    <property type="entry name" value="C-type_lectin_CS"/>
</dbReference>
<sequence>MKQYALIAVAVALVGLTSAQFPNGRTLDAPNPGLCANRIIHERAPDGKGYFFSWRDPSQRGVEKDWLDARNYCRQRCMDSVSVETSPENEWIKQRIVEGRVSVTDEPAIRRSLTRWLCDCVWRILSMSMRASGRSPIFVIVVMRWIDAIDATRRDDPPTDCGCSQKGGDATGSIIHHTEMIIMANAPDRWPDGSYQSQWLASVRRFKPTMNNYAPLGDRASLQKYIWTSGRLCDFKGCDRPDLQPTNVNGWFWTAELQKLAPTTVRNQNDWSEGGGIGKPQPDNRELIQGGASENCLAILNNFYDDGVHWHDVACHHVKPWVCEENDALLKYVKYSNPNLRI</sequence>
<dbReference type="FunCoup" id="W5J6G3">
    <property type="interactions" value="11"/>
</dbReference>
<name>W5J6G3_ANODA</name>
<dbReference type="GO" id="GO:0030246">
    <property type="term" value="F:carbohydrate binding"/>
    <property type="evidence" value="ECO:0007669"/>
    <property type="project" value="UniProtKB-KW"/>
</dbReference>
<reference evidence="5" key="4">
    <citation type="submission" date="2015-06" db="UniProtKB">
        <authorList>
            <consortium name="EnsemblMetazoa"/>
        </authorList>
    </citation>
    <scope>IDENTIFICATION</scope>
</reference>
<keyword evidence="6" id="KW-1185">Reference proteome</keyword>
<dbReference type="eggNOG" id="KOG4297">
    <property type="taxonomic scope" value="Eukaryota"/>
</dbReference>
<evidence type="ECO:0000313" key="6">
    <source>
        <dbReference type="Proteomes" id="UP000000673"/>
    </source>
</evidence>
<dbReference type="InterPro" id="IPR016186">
    <property type="entry name" value="C-type_lectin-like/link_sf"/>
</dbReference>